<keyword evidence="4" id="KW-1185">Reference proteome</keyword>
<dbReference type="OrthoDB" id="292710at2"/>
<evidence type="ECO:0000256" key="2">
    <source>
        <dbReference type="SAM" id="SignalP"/>
    </source>
</evidence>
<keyword evidence="2" id="KW-0732">Signal</keyword>
<dbReference type="Pfam" id="PF07585">
    <property type="entry name" value="BBP7"/>
    <property type="match status" value="1"/>
</dbReference>
<protein>
    <submittedName>
        <fullName evidence="3">Uncharacterized protein</fullName>
    </submittedName>
</protein>
<reference evidence="3 4" key="1">
    <citation type="submission" date="2019-02" db="EMBL/GenBank/DDBJ databases">
        <title>Deep-cultivation of Planctomycetes and their phenomic and genomic characterization uncovers novel biology.</title>
        <authorList>
            <person name="Wiegand S."/>
            <person name="Jogler M."/>
            <person name="Boedeker C."/>
            <person name="Pinto D."/>
            <person name="Vollmers J."/>
            <person name="Rivas-Marin E."/>
            <person name="Kohn T."/>
            <person name="Peeters S.H."/>
            <person name="Heuer A."/>
            <person name="Rast P."/>
            <person name="Oberbeckmann S."/>
            <person name="Bunk B."/>
            <person name="Jeske O."/>
            <person name="Meyerdierks A."/>
            <person name="Storesund J.E."/>
            <person name="Kallscheuer N."/>
            <person name="Luecker S."/>
            <person name="Lage O.M."/>
            <person name="Pohl T."/>
            <person name="Merkel B.J."/>
            <person name="Hornburger P."/>
            <person name="Mueller R.-W."/>
            <person name="Bruemmer F."/>
            <person name="Labrenz M."/>
            <person name="Spormann A.M."/>
            <person name="Op Den Camp H."/>
            <person name="Overmann J."/>
            <person name="Amann R."/>
            <person name="Jetten M.S.M."/>
            <person name="Mascher T."/>
            <person name="Medema M.H."/>
            <person name="Devos D.P."/>
            <person name="Kaster A.-K."/>
            <person name="Ovreas L."/>
            <person name="Rohde M."/>
            <person name="Galperin M.Y."/>
            <person name="Jogler C."/>
        </authorList>
    </citation>
    <scope>NUCLEOTIDE SEQUENCE [LARGE SCALE GENOMIC DNA]</scope>
    <source>
        <strain evidence="3 4">Poly51</strain>
    </source>
</reference>
<dbReference type="AlphaFoldDB" id="A0A5C6ECT6"/>
<name>A0A5C6ECT6_9BACT</name>
<dbReference type="RefSeq" id="WP_146462076.1">
    <property type="nucleotide sequence ID" value="NZ_SJPW01000008.1"/>
</dbReference>
<evidence type="ECO:0000256" key="1">
    <source>
        <dbReference type="SAM" id="MobiDB-lite"/>
    </source>
</evidence>
<gene>
    <name evidence="3" type="ORF">Poly51_56910</name>
</gene>
<evidence type="ECO:0000313" key="3">
    <source>
        <dbReference type="EMBL" id="TWU46295.1"/>
    </source>
</evidence>
<feature type="signal peptide" evidence="2">
    <location>
        <begin position="1"/>
        <end position="26"/>
    </location>
</feature>
<dbReference type="InterPro" id="IPR011446">
    <property type="entry name" value="BBP7"/>
</dbReference>
<accession>A0A5C6ECT6</accession>
<sequence length="541" mass="56388" precursor="true">MRTNLIRTSAVALGLGIIGAGTAAHAQSTYSAPSRWDNFRPVSEKINSAGNSAAEQAKSAIETLRGPAEELPAPIATPDHGAHYSQPMQSEAPNYSPAAPSYSPSASYSTPSAAGCAPCQSQPYSSYGSSGHSSGNCSGGSAYSNAVSSNWDGTTYDGGSACSSGASAGYGASRPALFPYFGSANLLFFTLEQSVGRQIATGTNFGNGFNTSMVNPGYSTGFDISAGRYLDNGRFGLGIGYFLWNPGDEQVIASGAAGSIRASMPQYRDVNLDFGSGADSVYDHIDGTSVDSLGATNVRVNRDVQFQGIEANLFSFGLMGAQRAAYAGCGNGSVFGNGLGLGGGRGFGGATGPLARSNSGRVRVMTSHGFRWFQINDSIETAYNVDGAPGYQVGDIYDNVDVENNLFGYQFGGRLTYCLGSRLDLNIGGKFGVYGNRAELKHRLGTEDQIAYLTASGTDDINTTSTDTVLSTLGELDLGLGYRISNAWTIRGGYRVMGITGVASSVDNYPDYYSSVAASGQVHADDSYLLHGAYVGAELNW</sequence>
<dbReference type="Proteomes" id="UP000318288">
    <property type="component" value="Unassembled WGS sequence"/>
</dbReference>
<comment type="caution">
    <text evidence="3">The sequence shown here is derived from an EMBL/GenBank/DDBJ whole genome shotgun (WGS) entry which is preliminary data.</text>
</comment>
<feature type="compositionally biased region" description="Low complexity" evidence="1">
    <location>
        <begin position="90"/>
        <end position="103"/>
    </location>
</feature>
<proteinExistence type="predicted"/>
<dbReference type="EMBL" id="SJPW01000008">
    <property type="protein sequence ID" value="TWU46295.1"/>
    <property type="molecule type" value="Genomic_DNA"/>
</dbReference>
<evidence type="ECO:0000313" key="4">
    <source>
        <dbReference type="Proteomes" id="UP000318288"/>
    </source>
</evidence>
<feature type="region of interest" description="Disordered" evidence="1">
    <location>
        <begin position="71"/>
        <end position="103"/>
    </location>
</feature>
<feature type="chain" id="PRO_5022930887" evidence="2">
    <location>
        <begin position="27"/>
        <end position="541"/>
    </location>
</feature>
<organism evidence="3 4">
    <name type="scientific">Rubripirellula tenax</name>
    <dbReference type="NCBI Taxonomy" id="2528015"/>
    <lineage>
        <taxon>Bacteria</taxon>
        <taxon>Pseudomonadati</taxon>
        <taxon>Planctomycetota</taxon>
        <taxon>Planctomycetia</taxon>
        <taxon>Pirellulales</taxon>
        <taxon>Pirellulaceae</taxon>
        <taxon>Rubripirellula</taxon>
    </lineage>
</organism>